<keyword evidence="1" id="KW-0472">Membrane</keyword>
<organism evidence="2 3">
    <name type="scientific">Colocasia esculenta</name>
    <name type="common">Wild taro</name>
    <name type="synonym">Arum esculentum</name>
    <dbReference type="NCBI Taxonomy" id="4460"/>
    <lineage>
        <taxon>Eukaryota</taxon>
        <taxon>Viridiplantae</taxon>
        <taxon>Streptophyta</taxon>
        <taxon>Embryophyta</taxon>
        <taxon>Tracheophyta</taxon>
        <taxon>Spermatophyta</taxon>
        <taxon>Magnoliopsida</taxon>
        <taxon>Liliopsida</taxon>
        <taxon>Araceae</taxon>
        <taxon>Aroideae</taxon>
        <taxon>Colocasieae</taxon>
        <taxon>Colocasia</taxon>
    </lineage>
</organism>
<dbReference type="Proteomes" id="UP000652761">
    <property type="component" value="Unassembled WGS sequence"/>
</dbReference>
<gene>
    <name evidence="2" type="ORF">Taro_036707</name>
</gene>
<proteinExistence type="predicted"/>
<accession>A0A843W3T2</accession>
<reference evidence="2" key="1">
    <citation type="submission" date="2017-07" db="EMBL/GenBank/DDBJ databases">
        <title>Taro Niue Genome Assembly and Annotation.</title>
        <authorList>
            <person name="Atibalentja N."/>
            <person name="Keating K."/>
            <person name="Fields C.J."/>
        </authorList>
    </citation>
    <scope>NUCLEOTIDE SEQUENCE</scope>
    <source>
        <strain evidence="2">Niue_2</strain>
        <tissue evidence="2">Leaf</tissue>
    </source>
</reference>
<sequence length="77" mass="8327">MCRNTLKHENGLKPQVLMSFGVVRIKDPRLGFAPAKATAMGVAISYRGLWCVAIVNGALAFATLGERVVCVVYVVFT</sequence>
<feature type="transmembrane region" description="Helical" evidence="1">
    <location>
        <begin position="49"/>
        <end position="76"/>
    </location>
</feature>
<dbReference type="AlphaFoldDB" id="A0A843W3T2"/>
<keyword evidence="1" id="KW-0812">Transmembrane</keyword>
<evidence type="ECO:0000256" key="1">
    <source>
        <dbReference type="SAM" id="Phobius"/>
    </source>
</evidence>
<comment type="caution">
    <text evidence="2">The sequence shown here is derived from an EMBL/GenBank/DDBJ whole genome shotgun (WGS) entry which is preliminary data.</text>
</comment>
<keyword evidence="1" id="KW-1133">Transmembrane helix</keyword>
<evidence type="ECO:0000313" key="2">
    <source>
        <dbReference type="EMBL" id="MQM03919.1"/>
    </source>
</evidence>
<keyword evidence="3" id="KW-1185">Reference proteome</keyword>
<protein>
    <submittedName>
        <fullName evidence="2">Uncharacterized protein</fullName>
    </submittedName>
</protein>
<dbReference type="EMBL" id="NMUH01003120">
    <property type="protein sequence ID" value="MQM03919.1"/>
    <property type="molecule type" value="Genomic_DNA"/>
</dbReference>
<name>A0A843W3T2_COLES</name>
<evidence type="ECO:0000313" key="3">
    <source>
        <dbReference type="Proteomes" id="UP000652761"/>
    </source>
</evidence>